<dbReference type="Proteomes" id="UP000886653">
    <property type="component" value="Unassembled WGS sequence"/>
</dbReference>
<feature type="region of interest" description="Disordered" evidence="1">
    <location>
        <begin position="70"/>
        <end position="100"/>
    </location>
</feature>
<dbReference type="AlphaFoldDB" id="A0A9P6TJ30"/>
<comment type="caution">
    <text evidence="2">The sequence shown here is derived from an EMBL/GenBank/DDBJ whole genome shotgun (WGS) entry which is preliminary data.</text>
</comment>
<keyword evidence="3" id="KW-1185">Reference proteome</keyword>
<name>A0A9P6TJ30_9BASI</name>
<proteinExistence type="predicted"/>
<accession>A0A9P6TJ30</accession>
<dbReference type="EMBL" id="MU167208">
    <property type="protein sequence ID" value="KAG0152378.1"/>
    <property type="molecule type" value="Genomic_DNA"/>
</dbReference>
<protein>
    <submittedName>
        <fullName evidence="2">Uncharacterized protein</fullName>
    </submittedName>
</protein>
<evidence type="ECO:0000313" key="3">
    <source>
        <dbReference type="Proteomes" id="UP000886653"/>
    </source>
</evidence>
<organism evidence="2 3">
    <name type="scientific">Cronartium quercuum f. sp. fusiforme G11</name>
    <dbReference type="NCBI Taxonomy" id="708437"/>
    <lineage>
        <taxon>Eukaryota</taxon>
        <taxon>Fungi</taxon>
        <taxon>Dikarya</taxon>
        <taxon>Basidiomycota</taxon>
        <taxon>Pucciniomycotina</taxon>
        <taxon>Pucciniomycetes</taxon>
        <taxon>Pucciniales</taxon>
        <taxon>Coleosporiaceae</taxon>
        <taxon>Cronartium</taxon>
    </lineage>
</organism>
<feature type="region of interest" description="Disordered" evidence="1">
    <location>
        <begin position="115"/>
        <end position="134"/>
    </location>
</feature>
<evidence type="ECO:0000313" key="2">
    <source>
        <dbReference type="EMBL" id="KAG0152378.1"/>
    </source>
</evidence>
<reference evidence="2" key="1">
    <citation type="submission" date="2013-11" db="EMBL/GenBank/DDBJ databases">
        <title>Genome sequence of the fusiform rust pathogen reveals effectors for host alternation and coevolution with pine.</title>
        <authorList>
            <consortium name="DOE Joint Genome Institute"/>
            <person name="Smith K."/>
            <person name="Pendleton A."/>
            <person name="Kubisiak T."/>
            <person name="Anderson C."/>
            <person name="Salamov A."/>
            <person name="Aerts A."/>
            <person name="Riley R."/>
            <person name="Clum A."/>
            <person name="Lindquist E."/>
            <person name="Ence D."/>
            <person name="Campbell M."/>
            <person name="Kronenberg Z."/>
            <person name="Feau N."/>
            <person name="Dhillon B."/>
            <person name="Hamelin R."/>
            <person name="Burleigh J."/>
            <person name="Smith J."/>
            <person name="Yandell M."/>
            <person name="Nelson C."/>
            <person name="Grigoriev I."/>
            <person name="Davis J."/>
        </authorList>
    </citation>
    <scope>NUCLEOTIDE SEQUENCE</scope>
    <source>
        <strain evidence="2">G11</strain>
    </source>
</reference>
<gene>
    <name evidence="2" type="ORF">CROQUDRAFT_102893</name>
</gene>
<evidence type="ECO:0000256" key="1">
    <source>
        <dbReference type="SAM" id="MobiDB-lite"/>
    </source>
</evidence>
<sequence>MYPLDTQAVRKEVAYMKSECIRLGPITDCAQRLESHFKPPFTLGWGCQSFGPHHPTQPVRSIRKSPPNFGLPGPDITSSLTTPCRPGGKAGKDQPGGHVTELRIHGTPILRPLLGRAEPVKGWPNRPTNSFEIEAGGDTEPVSCSCCGPGAGPTRGTTTAPTRTYLEGRRMRRFQIILLCVPPYIFPSRTYRTVASPIARYRPFKLSVRFLTPFTGSNPILGQQTCASGFTGVGIQTSIP</sequence>